<dbReference type="PANTHER" id="PTHR34293">
    <property type="entry name" value="HTH-TYPE TRANSCRIPTIONAL REGULATOR TRMBL2"/>
    <property type="match status" value="1"/>
</dbReference>
<evidence type="ECO:0000259" key="1">
    <source>
        <dbReference type="SMART" id="SM00421"/>
    </source>
</evidence>
<keyword evidence="3" id="KW-1185">Reference proteome</keyword>
<sequence length="241" mass="25912">MRGGAVRQAAPVRVGAPLPRVLAGPPGAAAQPAGPTESPLDVQIRARHEVLYFDAPPYLSVDNSTQLGQLAEGVAYRTVYGSEAVEYPGAMTRIDQCLEAGEQARVTARLPMKMMIVDREQAVLCAFTGDPLRPGEAVAVGRGPLLDGLIELFERVWAESVPFDPKGRFGGGGRGELNDEEVRFLALLLSGLTDDAVARHLGVARRTVLRRARSLMDRAGAHSRMQLGWYAAHHGWIEAPG</sequence>
<evidence type="ECO:0000313" key="3">
    <source>
        <dbReference type="Proteomes" id="UP000326178"/>
    </source>
</evidence>
<dbReference type="EMBL" id="CP023702">
    <property type="protein sequence ID" value="QEU76363.1"/>
    <property type="molecule type" value="Genomic_DNA"/>
</dbReference>
<dbReference type="InterPro" id="IPR000792">
    <property type="entry name" value="Tscrpt_reg_LuxR_C"/>
</dbReference>
<dbReference type="InterPro" id="IPR016032">
    <property type="entry name" value="Sig_transdc_resp-reg_C-effctor"/>
</dbReference>
<proteinExistence type="predicted"/>
<dbReference type="SUPFAM" id="SSF46894">
    <property type="entry name" value="C-terminal effector domain of the bipartite response regulators"/>
    <property type="match status" value="1"/>
</dbReference>
<dbReference type="InterPro" id="IPR051797">
    <property type="entry name" value="TrmB-like"/>
</dbReference>
<organism evidence="2 3">
    <name type="scientific">Streptomyces nitrosporeus</name>
    <dbReference type="NCBI Taxonomy" id="28894"/>
    <lineage>
        <taxon>Bacteria</taxon>
        <taxon>Bacillati</taxon>
        <taxon>Actinomycetota</taxon>
        <taxon>Actinomycetes</taxon>
        <taxon>Kitasatosporales</taxon>
        <taxon>Streptomycetaceae</taxon>
        <taxon>Streptomyces</taxon>
    </lineage>
</organism>
<dbReference type="KEGG" id="snk:CP967_03320"/>
<protein>
    <recommendedName>
        <fullName evidence="1">HTH luxR-type domain-containing protein</fullName>
    </recommendedName>
</protein>
<accession>A0A5J6FJH0</accession>
<reference evidence="2 3" key="1">
    <citation type="submission" date="2017-09" db="EMBL/GenBank/DDBJ databases">
        <authorList>
            <person name="Lee N."/>
            <person name="Cho B.-K."/>
        </authorList>
    </citation>
    <scope>NUCLEOTIDE SEQUENCE [LARGE SCALE GENOMIC DNA]</scope>
    <source>
        <strain evidence="2 3">ATCC 12769</strain>
    </source>
</reference>
<gene>
    <name evidence="2" type="ORF">CP967_03320</name>
</gene>
<name>A0A5J6FJH0_9ACTN</name>
<dbReference type="GO" id="GO:0003677">
    <property type="term" value="F:DNA binding"/>
    <property type="evidence" value="ECO:0007669"/>
    <property type="project" value="InterPro"/>
</dbReference>
<evidence type="ECO:0000313" key="2">
    <source>
        <dbReference type="EMBL" id="QEU76363.1"/>
    </source>
</evidence>
<dbReference type="AlphaFoldDB" id="A0A5J6FJH0"/>
<dbReference type="OrthoDB" id="3369460at2"/>
<feature type="domain" description="HTH luxR-type" evidence="1">
    <location>
        <begin position="174"/>
        <end position="231"/>
    </location>
</feature>
<dbReference type="Proteomes" id="UP000326178">
    <property type="component" value="Chromosome"/>
</dbReference>
<dbReference type="SMART" id="SM00421">
    <property type="entry name" value="HTH_LUXR"/>
    <property type="match status" value="1"/>
</dbReference>
<dbReference type="GO" id="GO:0006355">
    <property type="term" value="P:regulation of DNA-templated transcription"/>
    <property type="evidence" value="ECO:0007669"/>
    <property type="project" value="InterPro"/>
</dbReference>
<dbReference type="PANTHER" id="PTHR34293:SF1">
    <property type="entry name" value="HTH-TYPE TRANSCRIPTIONAL REGULATOR TRMBL2"/>
    <property type="match status" value="1"/>
</dbReference>
<dbReference type="Gene3D" id="1.10.10.10">
    <property type="entry name" value="Winged helix-like DNA-binding domain superfamily/Winged helix DNA-binding domain"/>
    <property type="match status" value="1"/>
</dbReference>
<dbReference type="InterPro" id="IPR036388">
    <property type="entry name" value="WH-like_DNA-bd_sf"/>
</dbReference>